<sequence length="126" mass="14701">MSGYTPKTNRNAYITWDSAVHEDILVAFLRHYWPGKDGLEEIHRNVQEMGYAFSVSAMRLVFYYDTLRLSNHNRALPLHCDLHRKGLQQHWGSFLIFALPFFEGSQTVEFNVPFSGTFPFDELRVS</sequence>
<evidence type="ECO:0000313" key="2">
    <source>
        <dbReference type="Proteomes" id="UP001433268"/>
    </source>
</evidence>
<gene>
    <name evidence="1" type="ORF">PG997_000607</name>
</gene>
<accession>A0ABR1XBD4</accession>
<organism evidence="1 2">
    <name type="scientific">Apiospora hydei</name>
    <dbReference type="NCBI Taxonomy" id="1337664"/>
    <lineage>
        <taxon>Eukaryota</taxon>
        <taxon>Fungi</taxon>
        <taxon>Dikarya</taxon>
        <taxon>Ascomycota</taxon>
        <taxon>Pezizomycotina</taxon>
        <taxon>Sordariomycetes</taxon>
        <taxon>Xylariomycetidae</taxon>
        <taxon>Amphisphaeriales</taxon>
        <taxon>Apiosporaceae</taxon>
        <taxon>Apiospora</taxon>
    </lineage>
</organism>
<dbReference type="EMBL" id="JAQQWN010000002">
    <property type="protein sequence ID" value="KAK8093922.1"/>
    <property type="molecule type" value="Genomic_DNA"/>
</dbReference>
<dbReference type="Proteomes" id="UP001433268">
    <property type="component" value="Unassembled WGS sequence"/>
</dbReference>
<name>A0ABR1XBD4_9PEZI</name>
<comment type="caution">
    <text evidence="1">The sequence shown here is derived from an EMBL/GenBank/DDBJ whole genome shotgun (WGS) entry which is preliminary data.</text>
</comment>
<dbReference type="RefSeq" id="XP_066674695.1">
    <property type="nucleotide sequence ID" value="XM_066804922.1"/>
</dbReference>
<dbReference type="GeneID" id="92037982"/>
<keyword evidence="2" id="KW-1185">Reference proteome</keyword>
<protein>
    <submittedName>
        <fullName evidence="1">Uncharacterized protein</fullName>
    </submittedName>
</protein>
<proteinExistence type="predicted"/>
<reference evidence="1 2" key="1">
    <citation type="submission" date="2023-01" db="EMBL/GenBank/DDBJ databases">
        <title>Analysis of 21 Apiospora genomes using comparative genomics revels a genus with tremendous synthesis potential of carbohydrate active enzymes and secondary metabolites.</title>
        <authorList>
            <person name="Sorensen T."/>
        </authorList>
    </citation>
    <scope>NUCLEOTIDE SEQUENCE [LARGE SCALE GENOMIC DNA]</scope>
    <source>
        <strain evidence="1 2">CBS 114990</strain>
    </source>
</reference>
<evidence type="ECO:0000313" key="1">
    <source>
        <dbReference type="EMBL" id="KAK8093922.1"/>
    </source>
</evidence>